<dbReference type="InterPro" id="IPR036411">
    <property type="entry name" value="TorD-like_sf"/>
</dbReference>
<accession>A0A1J5N5E6</accession>
<gene>
    <name evidence="2" type="primary">dmsD_2</name>
    <name evidence="2" type="ORF">BerOc1_02785</name>
</gene>
<evidence type="ECO:0000256" key="1">
    <source>
        <dbReference type="ARBA" id="ARBA00023186"/>
    </source>
</evidence>
<organism evidence="2 3">
    <name type="scientific">Pseudodesulfovibrio hydrargyri</name>
    <dbReference type="NCBI Taxonomy" id="2125990"/>
    <lineage>
        <taxon>Bacteria</taxon>
        <taxon>Pseudomonadati</taxon>
        <taxon>Thermodesulfobacteriota</taxon>
        <taxon>Desulfovibrionia</taxon>
        <taxon>Desulfovibrionales</taxon>
        <taxon>Desulfovibrionaceae</taxon>
    </lineage>
</organism>
<dbReference type="EMBL" id="LKAQ01000004">
    <property type="protein sequence ID" value="OIQ50843.1"/>
    <property type="molecule type" value="Genomic_DNA"/>
</dbReference>
<dbReference type="PANTHER" id="PTHR34227:SF12">
    <property type="entry name" value="CHAPERONE PROTEIN YCDY"/>
    <property type="match status" value="1"/>
</dbReference>
<dbReference type="Proteomes" id="UP000181901">
    <property type="component" value="Unassembled WGS sequence"/>
</dbReference>
<dbReference type="InterPro" id="IPR050289">
    <property type="entry name" value="TorD/DmsD_chaperones"/>
</dbReference>
<dbReference type="OrthoDB" id="9795302at2"/>
<dbReference type="InterPro" id="IPR020945">
    <property type="entry name" value="DMSO/NO3_reduct_chaperone"/>
</dbReference>
<reference evidence="2 3" key="1">
    <citation type="submission" date="2015-09" db="EMBL/GenBank/DDBJ databases">
        <title>Genome of Desulfovibrio dechloracetivorans BerOc1, a mercury methylating strain isolated from highly hydrocarbons and metals contaminated coastal sediments.</title>
        <authorList>
            <person name="Goni Urriza M."/>
            <person name="Gassie C."/>
            <person name="Bouchez O."/>
            <person name="Klopp C."/>
            <person name="Ranchou-Peyruse A."/>
            <person name="Remy G."/>
        </authorList>
    </citation>
    <scope>NUCLEOTIDE SEQUENCE [LARGE SCALE GENOMIC DNA]</scope>
    <source>
        <strain evidence="2 3">BerOc1</strain>
    </source>
</reference>
<dbReference type="PANTHER" id="PTHR34227">
    <property type="entry name" value="CHAPERONE PROTEIN YCDY"/>
    <property type="match status" value="1"/>
</dbReference>
<evidence type="ECO:0000313" key="3">
    <source>
        <dbReference type="Proteomes" id="UP000181901"/>
    </source>
</evidence>
<dbReference type="Pfam" id="PF02613">
    <property type="entry name" value="Nitrate_red_del"/>
    <property type="match status" value="1"/>
</dbReference>
<sequence length="188" mass="20234">MADLAHTRDGARALRDFFASRDAADLKRASAVVSDHFHLALGRDTDWTGAEYDFNRLFVGPMAVPAPPFASAYQTEPALMGEPTLAMRDAYRALGLMVPDQGQTPDDHLAFELDLAAALPGQGEGQDRDGVTGAVREWLLGEHLPGWVPAFIEAVRAQPDVSAPVQMAVAALEDWLETIRPAARAGEA</sequence>
<dbReference type="SUPFAM" id="SSF89155">
    <property type="entry name" value="TorD-like"/>
    <property type="match status" value="1"/>
</dbReference>
<protein>
    <submittedName>
        <fullName evidence="2">Tat proofreading chaperone DmsD</fullName>
    </submittedName>
</protein>
<dbReference type="AlphaFoldDB" id="A0A1J5N5E6"/>
<keyword evidence="1" id="KW-0143">Chaperone</keyword>
<keyword evidence="3" id="KW-1185">Reference proteome</keyword>
<evidence type="ECO:0000313" key="2">
    <source>
        <dbReference type="EMBL" id="OIQ50843.1"/>
    </source>
</evidence>
<comment type="caution">
    <text evidence="2">The sequence shown here is derived from an EMBL/GenBank/DDBJ whole genome shotgun (WGS) entry which is preliminary data.</text>
</comment>
<name>A0A1J5N5E6_9BACT</name>
<dbReference type="Gene3D" id="1.10.3480.10">
    <property type="entry name" value="TorD-like"/>
    <property type="match status" value="1"/>
</dbReference>
<proteinExistence type="predicted"/>
<dbReference type="RefSeq" id="WP_071546245.1">
    <property type="nucleotide sequence ID" value="NZ_LKAQ01000004.1"/>
</dbReference>